<sequence>MTTLARTLATLAFLALLLAGLGFVAARLPGPESREALAAVASPADILEGRFTAVLDKQVVAALPKLTGLGDIASGLAYRLFGDAGPLVRAGCPGWLFYADEIVEPREREAHVGARIRLAAKIRDHLVARNIALVVLPVPDKALLAADRLCGLQVADLAAKRSAAWWQGSRGLGLDQVEIAPGFPDADGFLRTDTHWSPSGARLAAARVAEHVARKIGAGTQKVTLKESAPHARVGDLMRLAGLERSWPWSGPEPDEVPDVSVTIARSGGLLDDVPAPAVVLAGSSFSRNSGFLDYLQAASGYEVAQKSADGSGFAGQLLEFLMNEPESLAQTRLIVWEFPMRALTRPLTETERRFLGDPT</sequence>
<evidence type="ECO:0000313" key="9">
    <source>
        <dbReference type="Proteomes" id="UP000305131"/>
    </source>
</evidence>
<protein>
    <recommendedName>
        <fullName evidence="7">AlgX/AlgJ SGNH hydrolase-like domain-containing protein</fullName>
    </recommendedName>
</protein>
<comment type="subcellular location">
    <subcellularLocation>
        <location evidence="1">Periplasm</location>
    </subcellularLocation>
</comment>
<evidence type="ECO:0000256" key="4">
    <source>
        <dbReference type="ARBA" id="ARBA00022729"/>
    </source>
</evidence>
<comment type="caution">
    <text evidence="8">The sequence shown here is derived from an EMBL/GenBank/DDBJ whole genome shotgun (WGS) entry which is preliminary data.</text>
</comment>
<keyword evidence="5" id="KW-0574">Periplasm</keyword>
<accession>A0A6C1KE36</accession>
<keyword evidence="3" id="KW-0808">Transferase</keyword>
<evidence type="ECO:0000256" key="3">
    <source>
        <dbReference type="ARBA" id="ARBA00022679"/>
    </source>
</evidence>
<comment type="pathway">
    <text evidence="2">Glycan biosynthesis; alginate biosynthesis.</text>
</comment>
<evidence type="ECO:0000259" key="7">
    <source>
        <dbReference type="Pfam" id="PF16822"/>
    </source>
</evidence>
<feature type="domain" description="AlgX/AlgJ SGNH hydrolase-like" evidence="7">
    <location>
        <begin position="88"/>
        <end position="341"/>
    </location>
</feature>
<dbReference type="GO" id="GO:0016740">
    <property type="term" value="F:transferase activity"/>
    <property type="evidence" value="ECO:0007669"/>
    <property type="project" value="UniProtKB-KW"/>
</dbReference>
<dbReference type="GeneID" id="95775145"/>
<dbReference type="UniPathway" id="UPA00286"/>
<dbReference type="InterPro" id="IPR031811">
    <property type="entry name" value="ALGX/ALGJ_SGNH-like"/>
</dbReference>
<keyword evidence="6" id="KW-0016">Alginate biosynthesis</keyword>
<dbReference type="AlphaFoldDB" id="A0A6C1KE36"/>
<dbReference type="GO" id="GO:0042121">
    <property type="term" value="P:alginic acid biosynthetic process"/>
    <property type="evidence" value="ECO:0007669"/>
    <property type="project" value="UniProtKB-UniPathway"/>
</dbReference>
<evidence type="ECO:0000256" key="1">
    <source>
        <dbReference type="ARBA" id="ARBA00004418"/>
    </source>
</evidence>
<dbReference type="Pfam" id="PF16822">
    <property type="entry name" value="ALGX"/>
    <property type="match status" value="1"/>
</dbReference>
<gene>
    <name evidence="8" type="ORF">FBQ73_16965</name>
</gene>
<dbReference type="GO" id="GO:0042597">
    <property type="term" value="C:periplasmic space"/>
    <property type="evidence" value="ECO:0007669"/>
    <property type="project" value="UniProtKB-SubCell"/>
</dbReference>
<evidence type="ECO:0000313" key="8">
    <source>
        <dbReference type="EMBL" id="TLX41807.1"/>
    </source>
</evidence>
<keyword evidence="4" id="KW-0732">Signal</keyword>
<name>A0A6C1KE36_XANAU</name>
<dbReference type="CDD" id="cd14444">
    <property type="entry name" value="AlgX_N_like_1"/>
    <property type="match status" value="1"/>
</dbReference>
<evidence type="ECO:0000256" key="5">
    <source>
        <dbReference type="ARBA" id="ARBA00022764"/>
    </source>
</evidence>
<reference evidence="8 9" key="1">
    <citation type="submission" date="2019-05" db="EMBL/GenBank/DDBJ databases">
        <authorList>
            <person name="Zhou X."/>
        </authorList>
    </citation>
    <scope>NUCLEOTIDE SEQUENCE [LARGE SCALE GENOMIC DNA]</scope>
    <source>
        <strain evidence="8 9">DSM 432</strain>
    </source>
</reference>
<dbReference type="EMBL" id="VAUP01000035">
    <property type="protein sequence ID" value="TLX41807.1"/>
    <property type="molecule type" value="Genomic_DNA"/>
</dbReference>
<proteinExistence type="predicted"/>
<evidence type="ECO:0000256" key="2">
    <source>
        <dbReference type="ARBA" id="ARBA00005182"/>
    </source>
</evidence>
<evidence type="ECO:0000256" key="6">
    <source>
        <dbReference type="ARBA" id="ARBA00022841"/>
    </source>
</evidence>
<dbReference type="RefSeq" id="WP_138400672.1">
    <property type="nucleotide sequence ID" value="NZ_JBAFVI010000005.1"/>
</dbReference>
<organism evidence="8 9">
    <name type="scientific">Xanthobacter autotrophicus</name>
    <dbReference type="NCBI Taxonomy" id="280"/>
    <lineage>
        <taxon>Bacteria</taxon>
        <taxon>Pseudomonadati</taxon>
        <taxon>Pseudomonadota</taxon>
        <taxon>Alphaproteobacteria</taxon>
        <taxon>Hyphomicrobiales</taxon>
        <taxon>Xanthobacteraceae</taxon>
        <taxon>Xanthobacter</taxon>
    </lineage>
</organism>
<dbReference type="Proteomes" id="UP000305131">
    <property type="component" value="Unassembled WGS sequence"/>
</dbReference>
<dbReference type="OrthoDB" id="5243588at2"/>